<evidence type="ECO:0000256" key="3">
    <source>
        <dbReference type="ARBA" id="ARBA00022529"/>
    </source>
</evidence>
<evidence type="ECO:0000313" key="9">
    <source>
        <dbReference type="EMBL" id="KAF6019436.1"/>
    </source>
</evidence>
<comment type="caution">
    <text evidence="9">The sequence shown here is derived from an EMBL/GenBank/DDBJ whole genome shotgun (WGS) entry which is preliminary data.</text>
</comment>
<evidence type="ECO:0000256" key="2">
    <source>
        <dbReference type="ARBA" id="ARBA00012732"/>
    </source>
</evidence>
<reference evidence="9" key="1">
    <citation type="submission" date="2020-06" db="EMBL/GenBank/DDBJ databases">
        <title>Draft genome of Bugula neritina, a colonial animal packing powerful symbionts and potential medicines.</title>
        <authorList>
            <person name="Rayko M."/>
        </authorList>
    </citation>
    <scope>NUCLEOTIDE SEQUENCE [LARGE SCALE GENOMIC DNA]</scope>
    <source>
        <strain evidence="9">Kwan_BN1</strain>
    </source>
</reference>
<dbReference type="Pfam" id="PF05497">
    <property type="entry name" value="Destabilase"/>
    <property type="match status" value="1"/>
</dbReference>
<dbReference type="AlphaFoldDB" id="A0A7J7J129"/>
<dbReference type="EC" id="3.2.1.17" evidence="2"/>
<keyword evidence="7" id="KW-1015">Disulfide bond</keyword>
<dbReference type="EMBL" id="VXIV02003230">
    <property type="protein sequence ID" value="KAF6019436.1"/>
    <property type="molecule type" value="Genomic_DNA"/>
</dbReference>
<evidence type="ECO:0000256" key="5">
    <source>
        <dbReference type="ARBA" id="ARBA00022801"/>
    </source>
</evidence>
<feature type="disulfide bond" evidence="7">
    <location>
        <begin position="37"/>
        <end position="43"/>
    </location>
</feature>
<comment type="catalytic activity">
    <reaction evidence="1">
        <text>Hydrolysis of (1-&gt;4)-beta-linkages between N-acetylmuramic acid and N-acetyl-D-glucosamine residues in a peptidoglycan and between N-acetyl-D-glucosamine residues in chitodextrins.</text>
        <dbReference type="EC" id="3.2.1.17"/>
    </reaction>
</comment>
<keyword evidence="3" id="KW-0929">Antimicrobial</keyword>
<evidence type="ECO:0000256" key="6">
    <source>
        <dbReference type="ARBA" id="ARBA00023295"/>
    </source>
</evidence>
<sequence>MKMITLSIIIALSVGLSAAQISDECLSCLRQVTWVNCALDDHCAADCVKTYMRKHAARCAVWLRKEVHELTCGDYARIHAGGRSGCIVTKKLAKTKEFIDKCME</sequence>
<keyword evidence="4" id="KW-0081">Bacteriolytic enzyme</keyword>
<dbReference type="Proteomes" id="UP000593567">
    <property type="component" value="Unassembled WGS sequence"/>
</dbReference>
<name>A0A7J7J129_BUGNE</name>
<feature type="chain" id="PRO_5029884251" description="lysozyme" evidence="8">
    <location>
        <begin position="20"/>
        <end position="104"/>
    </location>
</feature>
<dbReference type="InterPro" id="IPR008597">
    <property type="entry name" value="Invert_lysozyme"/>
</dbReference>
<keyword evidence="10" id="KW-1185">Reference proteome</keyword>
<gene>
    <name evidence="9" type="ORF">EB796_022243</name>
</gene>
<protein>
    <recommendedName>
        <fullName evidence="2">lysozyme</fullName>
        <ecNumber evidence="2">3.2.1.17</ecNumber>
    </recommendedName>
</protein>
<keyword evidence="5" id="KW-0378">Hydrolase</keyword>
<keyword evidence="8" id="KW-0732">Signal</keyword>
<evidence type="ECO:0000256" key="8">
    <source>
        <dbReference type="SAM" id="SignalP"/>
    </source>
</evidence>
<dbReference type="GO" id="GO:0003796">
    <property type="term" value="F:lysozyme activity"/>
    <property type="evidence" value="ECO:0007669"/>
    <property type="project" value="UniProtKB-EC"/>
</dbReference>
<evidence type="ECO:0000256" key="4">
    <source>
        <dbReference type="ARBA" id="ARBA00022638"/>
    </source>
</evidence>
<evidence type="ECO:0000256" key="1">
    <source>
        <dbReference type="ARBA" id="ARBA00000632"/>
    </source>
</evidence>
<dbReference type="Gene3D" id="1.10.530.10">
    <property type="match status" value="1"/>
</dbReference>
<feature type="signal peptide" evidence="8">
    <location>
        <begin position="1"/>
        <end position="19"/>
    </location>
</feature>
<keyword evidence="6" id="KW-0326">Glycosidase</keyword>
<organism evidence="9 10">
    <name type="scientific">Bugula neritina</name>
    <name type="common">Brown bryozoan</name>
    <name type="synonym">Sertularia neritina</name>
    <dbReference type="NCBI Taxonomy" id="10212"/>
    <lineage>
        <taxon>Eukaryota</taxon>
        <taxon>Metazoa</taxon>
        <taxon>Spiralia</taxon>
        <taxon>Lophotrochozoa</taxon>
        <taxon>Bryozoa</taxon>
        <taxon>Gymnolaemata</taxon>
        <taxon>Cheilostomatida</taxon>
        <taxon>Flustrina</taxon>
        <taxon>Buguloidea</taxon>
        <taxon>Bugulidae</taxon>
        <taxon>Bugula</taxon>
    </lineage>
</organism>
<dbReference type="GO" id="GO:0031640">
    <property type="term" value="P:killing of cells of another organism"/>
    <property type="evidence" value="ECO:0007669"/>
    <property type="project" value="UniProtKB-KW"/>
</dbReference>
<evidence type="ECO:0000313" key="10">
    <source>
        <dbReference type="Proteomes" id="UP000593567"/>
    </source>
</evidence>
<dbReference type="PROSITE" id="PS51909">
    <property type="entry name" value="LYSOZYME_I"/>
    <property type="match status" value="1"/>
</dbReference>
<proteinExistence type="predicted"/>
<dbReference type="GO" id="GO:0042742">
    <property type="term" value="P:defense response to bacterium"/>
    <property type="evidence" value="ECO:0007669"/>
    <property type="project" value="UniProtKB-KW"/>
</dbReference>
<evidence type="ECO:0000256" key="7">
    <source>
        <dbReference type="PIRSR" id="PIRSR608597-3"/>
    </source>
</evidence>
<accession>A0A7J7J129</accession>